<dbReference type="InterPro" id="IPR016161">
    <property type="entry name" value="Ald_DH/histidinol_DH"/>
</dbReference>
<dbReference type="CDD" id="cd07138">
    <property type="entry name" value="ALDH_CddD_SSP0762"/>
    <property type="match status" value="1"/>
</dbReference>
<dbReference type="Pfam" id="PF00171">
    <property type="entry name" value="Aldedh"/>
    <property type="match status" value="1"/>
</dbReference>
<dbReference type="PANTHER" id="PTHR42804:SF1">
    <property type="entry name" value="ALDEHYDE DEHYDROGENASE-RELATED"/>
    <property type="match status" value="1"/>
</dbReference>
<dbReference type="InParanoid" id="A0A7X0JVH4"/>
<evidence type="ECO:0000256" key="1">
    <source>
        <dbReference type="ARBA" id="ARBA00009986"/>
    </source>
</evidence>
<dbReference type="EMBL" id="JACHHT010000002">
    <property type="protein sequence ID" value="MBB6522922.1"/>
    <property type="molecule type" value="Genomic_DNA"/>
</dbReference>
<dbReference type="FunFam" id="3.40.605.10:FF:000007">
    <property type="entry name" value="NAD/NADP-dependent betaine aldehyde dehydrogenase"/>
    <property type="match status" value="1"/>
</dbReference>
<evidence type="ECO:0000259" key="3">
    <source>
        <dbReference type="Pfam" id="PF00171"/>
    </source>
</evidence>
<dbReference type="PANTHER" id="PTHR42804">
    <property type="entry name" value="ALDEHYDE DEHYDROGENASE"/>
    <property type="match status" value="1"/>
</dbReference>
<sequence length="471" mass="50755">MSKLHDKFYINGQWQNAKGQGRHDVIHPATEEVVATVALGNQDDVDAAISAARAAFDSWSTSSAEFRAELIRKAAARLRERREELVTAVSQSMGCPPHITPWLQIDGPVSAFEGYADRCVDMEKVREVNNSLVVKEAAGVCAFINPWNYPLNQLMGKIAPALAAGCTMVVKPSEQTPLQDIIVAEVLDEVGFPAGVFNLVIGLGHEVGAALSSHPEVDVVSFTGSTRAGILVAEAAAPTVKRVTQELGGKSAFIITEDADLDAAVRCGVDDVMINTGQTCTALTRMLVPASRYEEATQIAKAHTESLTVGYDNEEVYVGPMSSARQRDTVQRYIEIGMEEATLLTGGLGAPEGLEKGFYVKPTIFSDANNDMRIAREEIFGPVLVMIPYQDLEDAVAIANDTPYGLSSGVYAKTKEDGIAIARRMRAGQCYVNGGGFNYDAPFGGYKQSGNGREWGDEGLHEFVETKAIQL</sequence>
<comment type="similarity">
    <text evidence="1">Belongs to the aldehyde dehydrogenase family.</text>
</comment>
<dbReference type="SUPFAM" id="SSF53720">
    <property type="entry name" value="ALDH-like"/>
    <property type="match status" value="1"/>
</dbReference>
<evidence type="ECO:0000256" key="2">
    <source>
        <dbReference type="ARBA" id="ARBA00023002"/>
    </source>
</evidence>
<dbReference type="GO" id="GO:0004029">
    <property type="term" value="F:aldehyde dehydrogenase (NAD+) activity"/>
    <property type="evidence" value="ECO:0007669"/>
    <property type="project" value="UniProtKB-EC"/>
</dbReference>
<dbReference type="EC" id="1.2.1.3" evidence="4"/>
<keyword evidence="2 4" id="KW-0560">Oxidoreductase</keyword>
<reference evidence="4 5" key="1">
    <citation type="submission" date="2020-08" db="EMBL/GenBank/DDBJ databases">
        <title>Genomic Encyclopedia of Type Strains, Phase IV (KMG-IV): sequencing the most valuable type-strain genomes for metagenomic binning, comparative biology and taxonomic classification.</title>
        <authorList>
            <person name="Goeker M."/>
        </authorList>
    </citation>
    <scope>NUCLEOTIDE SEQUENCE [LARGE SCALE GENOMIC DNA]</scope>
    <source>
        <strain evidence="4 5">DSM 22368</strain>
    </source>
</reference>
<name>A0A7X0JVH4_9GAMM</name>
<dbReference type="InterPro" id="IPR016163">
    <property type="entry name" value="Ald_DH_C"/>
</dbReference>
<proteinExistence type="inferred from homology"/>
<dbReference type="Gene3D" id="3.40.605.10">
    <property type="entry name" value="Aldehyde Dehydrogenase, Chain A, domain 1"/>
    <property type="match status" value="1"/>
</dbReference>
<comment type="caution">
    <text evidence="4">The sequence shown here is derived from an EMBL/GenBank/DDBJ whole genome shotgun (WGS) entry which is preliminary data.</text>
</comment>
<keyword evidence="5" id="KW-1185">Reference proteome</keyword>
<accession>A0A7X0JVH4</accession>
<feature type="domain" description="Aldehyde dehydrogenase" evidence="3">
    <location>
        <begin position="14"/>
        <end position="469"/>
    </location>
</feature>
<evidence type="ECO:0000313" key="5">
    <source>
        <dbReference type="Proteomes" id="UP000528457"/>
    </source>
</evidence>
<organism evidence="4 5">
    <name type="scientific">Pseudoteredinibacter isoporae</name>
    <dbReference type="NCBI Taxonomy" id="570281"/>
    <lineage>
        <taxon>Bacteria</taxon>
        <taxon>Pseudomonadati</taxon>
        <taxon>Pseudomonadota</taxon>
        <taxon>Gammaproteobacteria</taxon>
        <taxon>Cellvibrionales</taxon>
        <taxon>Cellvibrionaceae</taxon>
        <taxon>Pseudoteredinibacter</taxon>
    </lineage>
</organism>
<dbReference type="Gene3D" id="3.40.309.10">
    <property type="entry name" value="Aldehyde Dehydrogenase, Chain A, domain 2"/>
    <property type="match status" value="1"/>
</dbReference>
<dbReference type="InterPro" id="IPR016162">
    <property type="entry name" value="Ald_DH_N"/>
</dbReference>
<dbReference type="RefSeq" id="WP_166844933.1">
    <property type="nucleotide sequence ID" value="NZ_JAAONY010000002.1"/>
</dbReference>
<gene>
    <name evidence="4" type="ORF">HNR48_003207</name>
</gene>
<dbReference type="AlphaFoldDB" id="A0A7X0JVH4"/>
<protein>
    <submittedName>
        <fullName evidence="4">Aldehyde dehydrogenase (NAD+)</fullName>
        <ecNumber evidence="4">1.2.1.3</ecNumber>
    </submittedName>
</protein>
<dbReference type="InterPro" id="IPR015590">
    <property type="entry name" value="Aldehyde_DH_dom"/>
</dbReference>
<dbReference type="Proteomes" id="UP000528457">
    <property type="component" value="Unassembled WGS sequence"/>
</dbReference>
<evidence type="ECO:0000313" key="4">
    <source>
        <dbReference type="EMBL" id="MBB6522922.1"/>
    </source>
</evidence>